<protein>
    <submittedName>
        <fullName evidence="1">Uncharacterized protein</fullName>
    </submittedName>
</protein>
<dbReference type="EMBL" id="JAXOVC010000013">
    <property type="protein sequence ID" value="KAK4494822.1"/>
    <property type="molecule type" value="Genomic_DNA"/>
</dbReference>
<gene>
    <name evidence="1" type="ORF">PRZ48_014178</name>
</gene>
<evidence type="ECO:0000313" key="2">
    <source>
        <dbReference type="Proteomes" id="UP001305779"/>
    </source>
</evidence>
<comment type="caution">
    <text evidence="1">The sequence shown here is derived from an EMBL/GenBank/DDBJ whole genome shotgun (WGS) entry which is preliminary data.</text>
</comment>
<organism evidence="1 2">
    <name type="scientific">Zasmidium cellare</name>
    <name type="common">Wine cellar mold</name>
    <name type="synonym">Racodium cellare</name>
    <dbReference type="NCBI Taxonomy" id="395010"/>
    <lineage>
        <taxon>Eukaryota</taxon>
        <taxon>Fungi</taxon>
        <taxon>Dikarya</taxon>
        <taxon>Ascomycota</taxon>
        <taxon>Pezizomycotina</taxon>
        <taxon>Dothideomycetes</taxon>
        <taxon>Dothideomycetidae</taxon>
        <taxon>Mycosphaerellales</taxon>
        <taxon>Mycosphaerellaceae</taxon>
        <taxon>Zasmidium</taxon>
    </lineage>
</organism>
<dbReference type="Proteomes" id="UP001305779">
    <property type="component" value="Unassembled WGS sequence"/>
</dbReference>
<evidence type="ECO:0000313" key="1">
    <source>
        <dbReference type="EMBL" id="KAK4494822.1"/>
    </source>
</evidence>
<keyword evidence="2" id="KW-1185">Reference proteome</keyword>
<proteinExistence type="predicted"/>
<accession>A0ABR0E099</accession>
<sequence>MATTASNTNSRLLGLPAELRNRIYEFVFADSEVYRNAVHLLRPHHVLLYAKHDGFLPALAFPPARPPSLEGPPRHGPTLLSREFEAAFAAEETQAELYWAQHALLTDGYPVPATMQAGVLDFSGSSRDVVWTATPFETFEKLYASFPSASISVFWQESFN</sequence>
<name>A0ABR0E099_ZASCE</name>
<reference evidence="1 2" key="1">
    <citation type="journal article" date="2023" name="G3 (Bethesda)">
        <title>A chromosome-level genome assembly of Zasmidium syzygii isolated from banana leaves.</title>
        <authorList>
            <person name="van Westerhoven A.C."/>
            <person name="Mehrabi R."/>
            <person name="Talebi R."/>
            <person name="Steentjes M.B.F."/>
            <person name="Corcolon B."/>
            <person name="Chong P.A."/>
            <person name="Kema G.H.J."/>
            <person name="Seidl M.F."/>
        </authorList>
    </citation>
    <scope>NUCLEOTIDE SEQUENCE [LARGE SCALE GENOMIC DNA]</scope>
    <source>
        <strain evidence="1 2">P124</strain>
    </source>
</reference>